<feature type="coiled-coil region" evidence="1">
    <location>
        <begin position="37"/>
        <end position="111"/>
    </location>
</feature>
<reference evidence="2" key="1">
    <citation type="submission" date="2019-08" db="EMBL/GenBank/DDBJ databases">
        <title>The genome of the North American firefly Photinus pyralis.</title>
        <authorList>
            <consortium name="Photinus pyralis genome working group"/>
            <person name="Fallon T.R."/>
            <person name="Sander Lower S.E."/>
            <person name="Weng J.-K."/>
        </authorList>
    </citation>
    <scope>NUCLEOTIDE SEQUENCE</scope>
    <source>
        <strain evidence="2">TRF0915ILg1</strain>
        <tissue evidence="2">Whole body</tissue>
    </source>
</reference>
<dbReference type="AlphaFoldDB" id="A0A8K0G2B8"/>
<evidence type="ECO:0000313" key="3">
    <source>
        <dbReference type="Proteomes" id="UP000801492"/>
    </source>
</evidence>
<organism evidence="2 3">
    <name type="scientific">Ignelater luminosus</name>
    <name type="common">Cucubano</name>
    <name type="synonym">Pyrophorus luminosus</name>
    <dbReference type="NCBI Taxonomy" id="2038154"/>
    <lineage>
        <taxon>Eukaryota</taxon>
        <taxon>Metazoa</taxon>
        <taxon>Ecdysozoa</taxon>
        <taxon>Arthropoda</taxon>
        <taxon>Hexapoda</taxon>
        <taxon>Insecta</taxon>
        <taxon>Pterygota</taxon>
        <taxon>Neoptera</taxon>
        <taxon>Endopterygota</taxon>
        <taxon>Coleoptera</taxon>
        <taxon>Polyphaga</taxon>
        <taxon>Elateriformia</taxon>
        <taxon>Elateroidea</taxon>
        <taxon>Elateridae</taxon>
        <taxon>Agrypninae</taxon>
        <taxon>Pyrophorini</taxon>
        <taxon>Ignelater</taxon>
    </lineage>
</organism>
<accession>A0A8K0G2B8</accession>
<dbReference type="OrthoDB" id="6602143at2759"/>
<name>A0A8K0G2B8_IGNLU</name>
<keyword evidence="3" id="KW-1185">Reference proteome</keyword>
<evidence type="ECO:0000256" key="1">
    <source>
        <dbReference type="SAM" id="Coils"/>
    </source>
</evidence>
<dbReference type="Proteomes" id="UP000801492">
    <property type="component" value="Unassembled WGS sequence"/>
</dbReference>
<sequence>MKVLVEINGNLNKKMGDFHRDISQTKMSTNEMKITINENLNTKLKEIKEEKKSEKEEMLNELDKNFTKFFNGQEETRIVMQEIVQRYNNKMEKIERKMGDVQLKIKQSRLQQDNVSRYKEVQRKVEECKQFNNYQEKKVQQQDKKFEEYEYEENKIIKSTTDEIQDERNNKKFNAKEVTGAKLKKGEIIGMESNTGIILTKWKDKRKVLMLSAKRTAEMEE</sequence>
<dbReference type="EMBL" id="VTPC01090543">
    <property type="protein sequence ID" value="KAF2883214.1"/>
    <property type="molecule type" value="Genomic_DNA"/>
</dbReference>
<comment type="caution">
    <text evidence="2">The sequence shown here is derived from an EMBL/GenBank/DDBJ whole genome shotgun (WGS) entry which is preliminary data.</text>
</comment>
<gene>
    <name evidence="2" type="ORF">ILUMI_22956</name>
</gene>
<protein>
    <submittedName>
        <fullName evidence="2">Uncharacterized protein</fullName>
    </submittedName>
</protein>
<keyword evidence="1" id="KW-0175">Coiled coil</keyword>
<proteinExistence type="predicted"/>
<evidence type="ECO:0000313" key="2">
    <source>
        <dbReference type="EMBL" id="KAF2883214.1"/>
    </source>
</evidence>